<feature type="domain" description="Major facilitator superfamily (MFS) profile" evidence="7">
    <location>
        <begin position="10"/>
        <end position="386"/>
    </location>
</feature>
<accession>A0A024Q9H8</accession>
<evidence type="ECO:0000256" key="1">
    <source>
        <dbReference type="ARBA" id="ARBA00004651"/>
    </source>
</evidence>
<feature type="transmembrane region" description="Helical" evidence="6">
    <location>
        <begin position="361"/>
        <end position="381"/>
    </location>
</feature>
<keyword evidence="9" id="KW-1185">Reference proteome</keyword>
<sequence length="399" mass="42684">MTKEKLWTKDFVFVSIVNFVLMLSMYLLLVTMATYSMETYGASVSLGGLVASIFVIGSLIGRLFSGKKIQETGSKKILIIGSSLFLFLTFFYFFPIGIYPLIILRLLQGICLGMATTATGTIVAQVIPPTRNGEGIGYFSMSVVLATAIGPLIGVALVASSGYSSIFVFSLVMAVISFLLGLMVKVPMVQEPVETESKGFKLSNFFELNALPVSIAMFVAAFAYSGILSFITGYAADIDLVEAGSFYFLVYAVIILLTRPITGPLMDRMGGNSVAYPGLLLFAIGMLVLSQATTGWALLLAAAIIGLGYGNFQSTAQALAIKVTPKHRMGLANSTYFIGLDLGLGVGPFVLGYLVPISGYRGMYVTLTGLVIVGLMVYYFAHGRKDKGLLQAHTAAARE</sequence>
<comment type="caution">
    <text evidence="8">The sequence shown here is derived from an EMBL/GenBank/DDBJ whole genome shotgun (WGS) entry which is preliminary data.</text>
</comment>
<evidence type="ECO:0000259" key="7">
    <source>
        <dbReference type="PROSITE" id="PS50850"/>
    </source>
</evidence>
<feature type="transmembrane region" description="Helical" evidence="6">
    <location>
        <begin position="243"/>
        <end position="261"/>
    </location>
</feature>
<evidence type="ECO:0000313" key="8">
    <source>
        <dbReference type="EMBL" id="CDQ38586.1"/>
    </source>
</evidence>
<dbReference type="STRING" id="1462526.BN990_00857"/>
<proteinExistence type="predicted"/>
<feature type="transmembrane region" description="Helical" evidence="6">
    <location>
        <begin position="295"/>
        <end position="312"/>
    </location>
</feature>
<dbReference type="InterPro" id="IPR052714">
    <property type="entry name" value="MFS_Exporter"/>
</dbReference>
<dbReference type="eggNOG" id="COG2814">
    <property type="taxonomic scope" value="Bacteria"/>
</dbReference>
<keyword evidence="5 6" id="KW-0472">Membrane</keyword>
<reference evidence="8 9" key="1">
    <citation type="submission" date="2014-03" db="EMBL/GenBank/DDBJ databases">
        <authorList>
            <person name="Urmite Genomes U."/>
        </authorList>
    </citation>
    <scope>NUCLEOTIDE SEQUENCE [LARGE SCALE GENOMIC DNA]</scope>
    <source>
        <strain evidence="8 9">Vm-5</strain>
    </source>
</reference>
<evidence type="ECO:0000256" key="2">
    <source>
        <dbReference type="ARBA" id="ARBA00022448"/>
    </source>
</evidence>
<feature type="transmembrane region" description="Helical" evidence="6">
    <location>
        <begin position="165"/>
        <end position="184"/>
    </location>
</feature>
<dbReference type="SUPFAM" id="SSF103473">
    <property type="entry name" value="MFS general substrate transporter"/>
    <property type="match status" value="1"/>
</dbReference>
<reference evidence="9" key="2">
    <citation type="submission" date="2014-05" db="EMBL/GenBank/DDBJ databases">
        <title>Draft genome sequence of Virgibacillus massiliensis Vm-5.</title>
        <authorList>
            <person name="Khelaifia S."/>
            <person name="Croce O."/>
            <person name="Lagier J.C."/>
            <person name="Raoult D."/>
        </authorList>
    </citation>
    <scope>NUCLEOTIDE SEQUENCE [LARGE SCALE GENOMIC DNA]</scope>
    <source>
        <strain evidence="9">Vm-5</strain>
    </source>
</reference>
<dbReference type="PANTHER" id="PTHR23531">
    <property type="entry name" value="QUINOLENE RESISTANCE PROTEIN NORA"/>
    <property type="match status" value="1"/>
</dbReference>
<gene>
    <name evidence="8" type="ORF">BN990_00857</name>
</gene>
<feature type="transmembrane region" description="Helical" evidence="6">
    <location>
        <begin position="102"/>
        <end position="124"/>
    </location>
</feature>
<dbReference type="EMBL" id="CCDP010000001">
    <property type="protein sequence ID" value="CDQ38586.1"/>
    <property type="molecule type" value="Genomic_DNA"/>
</dbReference>
<dbReference type="RefSeq" id="WP_038242589.1">
    <property type="nucleotide sequence ID" value="NZ_BNER01000001.1"/>
</dbReference>
<evidence type="ECO:0000313" key="9">
    <source>
        <dbReference type="Proteomes" id="UP000028875"/>
    </source>
</evidence>
<comment type="subcellular location">
    <subcellularLocation>
        <location evidence="1">Cell membrane</location>
        <topology evidence="1">Multi-pass membrane protein</topology>
    </subcellularLocation>
</comment>
<keyword evidence="2" id="KW-0813">Transport</keyword>
<dbReference type="Proteomes" id="UP000028875">
    <property type="component" value="Unassembled WGS sequence"/>
</dbReference>
<organism evidence="8 9">
    <name type="scientific">Virgibacillus massiliensis</name>
    <dbReference type="NCBI Taxonomy" id="1462526"/>
    <lineage>
        <taxon>Bacteria</taxon>
        <taxon>Bacillati</taxon>
        <taxon>Bacillota</taxon>
        <taxon>Bacilli</taxon>
        <taxon>Bacillales</taxon>
        <taxon>Bacillaceae</taxon>
        <taxon>Virgibacillus</taxon>
    </lineage>
</organism>
<dbReference type="GO" id="GO:0005886">
    <property type="term" value="C:plasma membrane"/>
    <property type="evidence" value="ECO:0007669"/>
    <property type="project" value="UniProtKB-SubCell"/>
</dbReference>
<keyword evidence="3 6" id="KW-0812">Transmembrane</keyword>
<feature type="transmembrane region" description="Helical" evidence="6">
    <location>
        <begin position="40"/>
        <end position="65"/>
    </location>
</feature>
<dbReference type="InterPro" id="IPR011701">
    <property type="entry name" value="MFS"/>
</dbReference>
<evidence type="ECO:0000256" key="6">
    <source>
        <dbReference type="SAM" id="Phobius"/>
    </source>
</evidence>
<protein>
    <submittedName>
        <fullName evidence="8">Major facilitator superfamily transporter</fullName>
    </submittedName>
</protein>
<dbReference type="InterPro" id="IPR020846">
    <property type="entry name" value="MFS_dom"/>
</dbReference>
<dbReference type="PROSITE" id="PS50850">
    <property type="entry name" value="MFS"/>
    <property type="match status" value="1"/>
</dbReference>
<dbReference type="InterPro" id="IPR036259">
    <property type="entry name" value="MFS_trans_sf"/>
</dbReference>
<dbReference type="GO" id="GO:0022857">
    <property type="term" value="F:transmembrane transporter activity"/>
    <property type="evidence" value="ECO:0007669"/>
    <property type="project" value="InterPro"/>
</dbReference>
<dbReference type="CDD" id="cd17489">
    <property type="entry name" value="MFS_YfcJ_like"/>
    <property type="match status" value="1"/>
</dbReference>
<dbReference type="Gene3D" id="1.20.1250.20">
    <property type="entry name" value="MFS general substrate transporter like domains"/>
    <property type="match status" value="1"/>
</dbReference>
<evidence type="ECO:0000256" key="5">
    <source>
        <dbReference type="ARBA" id="ARBA00023136"/>
    </source>
</evidence>
<name>A0A024Q9H8_9BACI</name>
<dbReference type="Pfam" id="PF07690">
    <property type="entry name" value="MFS_1"/>
    <property type="match status" value="1"/>
</dbReference>
<feature type="transmembrane region" description="Helical" evidence="6">
    <location>
        <begin position="77"/>
        <end position="96"/>
    </location>
</feature>
<feature type="transmembrane region" description="Helical" evidence="6">
    <location>
        <begin position="273"/>
        <end position="289"/>
    </location>
</feature>
<feature type="transmembrane region" description="Helical" evidence="6">
    <location>
        <begin position="205"/>
        <end position="231"/>
    </location>
</feature>
<dbReference type="PANTHER" id="PTHR23531:SF2">
    <property type="entry name" value="PERMEASE"/>
    <property type="match status" value="1"/>
</dbReference>
<feature type="transmembrane region" description="Helical" evidence="6">
    <location>
        <begin position="136"/>
        <end position="159"/>
    </location>
</feature>
<feature type="transmembrane region" description="Helical" evidence="6">
    <location>
        <begin position="333"/>
        <end position="355"/>
    </location>
</feature>
<dbReference type="AlphaFoldDB" id="A0A024Q9H8"/>
<evidence type="ECO:0000256" key="3">
    <source>
        <dbReference type="ARBA" id="ARBA00022692"/>
    </source>
</evidence>
<keyword evidence="4 6" id="KW-1133">Transmembrane helix</keyword>
<feature type="transmembrane region" description="Helical" evidence="6">
    <location>
        <begin position="12"/>
        <end position="34"/>
    </location>
</feature>
<evidence type="ECO:0000256" key="4">
    <source>
        <dbReference type="ARBA" id="ARBA00022989"/>
    </source>
</evidence>